<dbReference type="Gene3D" id="1.10.3720.10">
    <property type="entry name" value="MetI-like"/>
    <property type="match status" value="1"/>
</dbReference>
<dbReference type="PROSITE" id="PS50928">
    <property type="entry name" value="ABC_TM1"/>
    <property type="match status" value="1"/>
</dbReference>
<evidence type="ECO:0000256" key="6">
    <source>
        <dbReference type="ARBA" id="ARBA00023136"/>
    </source>
</evidence>
<reference evidence="10" key="2">
    <citation type="submission" date="2020-09" db="EMBL/GenBank/DDBJ databases">
        <authorList>
            <person name="Sun Q."/>
            <person name="Ohkuma M."/>
        </authorList>
    </citation>
    <scope>NUCLEOTIDE SEQUENCE</scope>
    <source>
        <strain evidence="10">JCM 11219</strain>
    </source>
</reference>
<dbReference type="GO" id="GO:0055085">
    <property type="term" value="P:transmembrane transport"/>
    <property type="evidence" value="ECO:0007669"/>
    <property type="project" value="InterPro"/>
</dbReference>
<keyword evidence="12" id="KW-1185">Reference proteome</keyword>
<comment type="subcellular location">
    <subcellularLocation>
        <location evidence="1 7">Cell membrane</location>
        <topology evidence="1 7">Multi-pass membrane protein</topology>
    </subcellularLocation>
</comment>
<protein>
    <submittedName>
        <fullName evidence="10">Peptide transporter permease</fullName>
    </submittedName>
</protein>
<keyword evidence="3" id="KW-1003">Cell membrane</keyword>
<dbReference type="InterPro" id="IPR050366">
    <property type="entry name" value="BP-dependent_transpt_permease"/>
</dbReference>
<evidence type="ECO:0000259" key="8">
    <source>
        <dbReference type="PROSITE" id="PS50928"/>
    </source>
</evidence>
<dbReference type="PANTHER" id="PTHR43386">
    <property type="entry name" value="OLIGOPEPTIDE TRANSPORT SYSTEM PERMEASE PROTEIN APPC"/>
    <property type="match status" value="1"/>
</dbReference>
<feature type="domain" description="ABC transmembrane type-1" evidence="8">
    <location>
        <begin position="106"/>
        <end position="291"/>
    </location>
</feature>
<organism evidence="10 11">
    <name type="scientific">Vulcanisaeta souniana JCM 11219</name>
    <dbReference type="NCBI Taxonomy" id="1293586"/>
    <lineage>
        <taxon>Archaea</taxon>
        <taxon>Thermoproteota</taxon>
        <taxon>Thermoprotei</taxon>
        <taxon>Thermoproteales</taxon>
        <taxon>Thermoproteaceae</taxon>
        <taxon>Vulcanisaeta</taxon>
    </lineage>
</organism>
<evidence type="ECO:0000256" key="1">
    <source>
        <dbReference type="ARBA" id="ARBA00004651"/>
    </source>
</evidence>
<reference evidence="9" key="4">
    <citation type="journal article" date="2023" name="Microbiol. Resour. Announc.">
        <title>Complete Genome Sequence of Vulcanisaeta souniana Strain IC-059, a Hyperthermophilic Archaeon Isolated from Hot Spring Water in Japan.</title>
        <authorList>
            <person name="Kato S."/>
            <person name="Itoh T."/>
            <person name="Wu L."/>
            <person name="Ma J."/>
            <person name="Ohkuma M."/>
        </authorList>
    </citation>
    <scope>NUCLEOTIDE SEQUENCE</scope>
    <source>
        <strain evidence="9">JCM 11219</strain>
    </source>
</reference>
<dbReference type="CDD" id="cd06261">
    <property type="entry name" value="TM_PBP2"/>
    <property type="match status" value="1"/>
</dbReference>
<dbReference type="SUPFAM" id="SSF161098">
    <property type="entry name" value="MetI-like"/>
    <property type="match status" value="1"/>
</dbReference>
<reference evidence="12" key="3">
    <citation type="submission" date="2022-09" db="EMBL/GenBank/DDBJ databases">
        <title>Complete genome sequence of Vulcanisaeta souniana.</title>
        <authorList>
            <person name="Kato S."/>
            <person name="Itoh T."/>
            <person name="Ohkuma M."/>
        </authorList>
    </citation>
    <scope>NUCLEOTIDE SEQUENCE [LARGE SCALE GENOMIC DNA]</scope>
    <source>
        <strain evidence="12">JCM 11219</strain>
    </source>
</reference>
<evidence type="ECO:0000256" key="3">
    <source>
        <dbReference type="ARBA" id="ARBA00022475"/>
    </source>
</evidence>
<dbReference type="PANTHER" id="PTHR43386:SF1">
    <property type="entry name" value="D,D-DIPEPTIDE TRANSPORT SYSTEM PERMEASE PROTEIN DDPC-RELATED"/>
    <property type="match status" value="1"/>
</dbReference>
<feature type="transmembrane region" description="Helical" evidence="7">
    <location>
        <begin position="223"/>
        <end position="249"/>
    </location>
</feature>
<comment type="similarity">
    <text evidence="7">Belongs to the binding-protein-dependent transport system permease family.</text>
</comment>
<dbReference type="RefSeq" id="WP_229709848.1">
    <property type="nucleotide sequence ID" value="NZ_AP026830.1"/>
</dbReference>
<evidence type="ECO:0000256" key="7">
    <source>
        <dbReference type="RuleBase" id="RU363032"/>
    </source>
</evidence>
<reference evidence="10" key="1">
    <citation type="journal article" date="2014" name="Int. J. Syst. Evol. Microbiol.">
        <title>Complete genome sequence of Corynebacterium casei LMG S-19264T (=DSM 44701T), isolated from a smear-ripened cheese.</title>
        <authorList>
            <consortium name="US DOE Joint Genome Institute (JGI-PGF)"/>
            <person name="Walter F."/>
            <person name="Albersmeier A."/>
            <person name="Kalinowski J."/>
            <person name="Ruckert C."/>
        </authorList>
    </citation>
    <scope>NUCLEOTIDE SEQUENCE</scope>
    <source>
        <strain evidence="10">JCM 11219</strain>
    </source>
</reference>
<evidence type="ECO:0000313" key="11">
    <source>
        <dbReference type="Proteomes" id="UP000657075"/>
    </source>
</evidence>
<keyword evidence="6 7" id="KW-0472">Membrane</keyword>
<dbReference type="AlphaFoldDB" id="A0A830EKF7"/>
<evidence type="ECO:0000313" key="10">
    <source>
        <dbReference type="EMBL" id="GGI80191.1"/>
    </source>
</evidence>
<evidence type="ECO:0000256" key="5">
    <source>
        <dbReference type="ARBA" id="ARBA00022989"/>
    </source>
</evidence>
<dbReference type="Proteomes" id="UP000657075">
    <property type="component" value="Unassembled WGS sequence"/>
</dbReference>
<keyword evidence="5 7" id="KW-1133">Transmembrane helix</keyword>
<sequence length="305" mass="33719">MNSITEYVMRHKGLHALVRLLRKPDTAFGLVILALFYAWSIIEGALQVIGLLTGNPALGWKLLPYNPFQPHLSHSLQPPSLAHIMGTDDLGRDILSRVLYAAPSDALISLVVVGGGVLIGSIIGLIAGFYGGKTEEFNMWLTDLFLAFPALILAMVIEATFGHGYIYAMIAMIVVWWPSYARLFRAEAIRIKNMKYIDAAMLSGLSKINIIRKHMIKPALNTILPYATLDLGNVILFYSMLSFLGLGQQPPYPEWGSMVALGLEYFPKWWWYSLMPGLVILIIAAASALVGDGLRDLLGGEEKWV</sequence>
<evidence type="ECO:0000256" key="2">
    <source>
        <dbReference type="ARBA" id="ARBA00022448"/>
    </source>
</evidence>
<dbReference type="InterPro" id="IPR035906">
    <property type="entry name" value="MetI-like_sf"/>
</dbReference>
<feature type="transmembrane region" description="Helical" evidence="7">
    <location>
        <begin position="269"/>
        <end position="290"/>
    </location>
</feature>
<dbReference type="GeneID" id="76205676"/>
<name>A0A830EKF7_9CREN</name>
<feature type="transmembrane region" description="Helical" evidence="7">
    <location>
        <begin position="165"/>
        <end position="184"/>
    </location>
</feature>
<dbReference type="InterPro" id="IPR000515">
    <property type="entry name" value="MetI-like"/>
</dbReference>
<dbReference type="Pfam" id="PF00528">
    <property type="entry name" value="BPD_transp_1"/>
    <property type="match status" value="1"/>
</dbReference>
<gene>
    <name evidence="10" type="ORF">GCM10007112_16370</name>
    <name evidence="9" type="ORF">Vsou_01220</name>
</gene>
<dbReference type="EMBL" id="AP026830">
    <property type="protein sequence ID" value="BDR91029.1"/>
    <property type="molecule type" value="Genomic_DNA"/>
</dbReference>
<evidence type="ECO:0000313" key="9">
    <source>
        <dbReference type="EMBL" id="BDR91029.1"/>
    </source>
</evidence>
<dbReference type="Proteomes" id="UP001060771">
    <property type="component" value="Chromosome"/>
</dbReference>
<dbReference type="GO" id="GO:0005886">
    <property type="term" value="C:plasma membrane"/>
    <property type="evidence" value="ECO:0007669"/>
    <property type="project" value="UniProtKB-SubCell"/>
</dbReference>
<keyword evidence="2 7" id="KW-0813">Transport</keyword>
<accession>A0A830EKF7</accession>
<proteinExistence type="inferred from homology"/>
<dbReference type="EMBL" id="BMNM01000006">
    <property type="protein sequence ID" value="GGI80191.1"/>
    <property type="molecule type" value="Genomic_DNA"/>
</dbReference>
<evidence type="ECO:0000256" key="4">
    <source>
        <dbReference type="ARBA" id="ARBA00022692"/>
    </source>
</evidence>
<keyword evidence="4 7" id="KW-0812">Transmembrane</keyword>
<feature type="transmembrane region" description="Helical" evidence="7">
    <location>
        <begin position="106"/>
        <end position="130"/>
    </location>
</feature>
<feature type="transmembrane region" description="Helical" evidence="7">
    <location>
        <begin position="27"/>
        <end position="52"/>
    </location>
</feature>
<evidence type="ECO:0000313" key="12">
    <source>
        <dbReference type="Proteomes" id="UP001060771"/>
    </source>
</evidence>
<feature type="transmembrane region" description="Helical" evidence="7">
    <location>
        <begin position="137"/>
        <end position="159"/>
    </location>
</feature>